<evidence type="ECO:0000313" key="2">
    <source>
        <dbReference type="EMBL" id="AGK95236.1"/>
    </source>
</evidence>
<dbReference type="RefSeq" id="WP_015613563.1">
    <property type="nucleotide sequence ID" value="NC_021182.1"/>
</dbReference>
<dbReference type="OrthoDB" id="9788304at2"/>
<dbReference type="PATRIC" id="fig|86416.3.peg.134"/>
<dbReference type="EMBL" id="CP003261">
    <property type="protein sequence ID" value="AGK95236.1"/>
    <property type="molecule type" value="Genomic_DNA"/>
</dbReference>
<dbReference type="InterPro" id="IPR026870">
    <property type="entry name" value="Zinc_ribbon_dom"/>
</dbReference>
<organism evidence="2 3">
    <name type="scientific">Clostridium pasteurianum BC1</name>
    <dbReference type="NCBI Taxonomy" id="86416"/>
    <lineage>
        <taxon>Bacteria</taxon>
        <taxon>Bacillati</taxon>
        <taxon>Bacillota</taxon>
        <taxon>Clostridia</taxon>
        <taxon>Eubacteriales</taxon>
        <taxon>Clostridiaceae</taxon>
        <taxon>Clostridium</taxon>
    </lineage>
</organism>
<accession>R4K0B5</accession>
<dbReference type="AlphaFoldDB" id="R4K0B5"/>
<reference evidence="2 3" key="1">
    <citation type="submission" date="2012-01" db="EMBL/GenBank/DDBJ databases">
        <title>Complete sequence of chromosome of Clostridium pasteurianum BC1.</title>
        <authorList>
            <consortium name="US DOE Joint Genome Institute"/>
            <person name="Lucas S."/>
            <person name="Han J."/>
            <person name="Lapidus A."/>
            <person name="Cheng J.-F."/>
            <person name="Goodwin L."/>
            <person name="Pitluck S."/>
            <person name="Peters L."/>
            <person name="Mikhailova N."/>
            <person name="Teshima H."/>
            <person name="Detter J.C."/>
            <person name="Han C."/>
            <person name="Tapia R."/>
            <person name="Land M."/>
            <person name="Hauser L."/>
            <person name="Kyrpides N."/>
            <person name="Ivanova N."/>
            <person name="Pagani I."/>
            <person name="Dunn J."/>
            <person name="Taghavi S."/>
            <person name="Francis A."/>
            <person name="van der Lelie D."/>
            <person name="Woyke T."/>
        </authorList>
    </citation>
    <scope>NUCLEOTIDE SEQUENCE [LARGE SCALE GENOMIC DNA]</scope>
    <source>
        <strain evidence="2 3">BC1</strain>
    </source>
</reference>
<dbReference type="HOGENOM" id="CLU_117098_3_1_9"/>
<dbReference type="STRING" id="86416.Clopa_0159"/>
<dbReference type="eggNOG" id="ENOG5033A9E">
    <property type="taxonomic scope" value="Bacteria"/>
</dbReference>
<proteinExistence type="predicted"/>
<dbReference type="KEGG" id="cpas:Clopa_0159"/>
<dbReference type="Pfam" id="PF13240">
    <property type="entry name" value="Zn_Ribbon_1"/>
    <property type="match status" value="1"/>
</dbReference>
<name>R4K0B5_CLOPA</name>
<dbReference type="SUPFAM" id="SSF75712">
    <property type="entry name" value="Rad50 coiled-coil Zn hook"/>
    <property type="match status" value="1"/>
</dbReference>
<keyword evidence="3" id="KW-1185">Reference proteome</keyword>
<evidence type="ECO:0000313" key="3">
    <source>
        <dbReference type="Proteomes" id="UP000013523"/>
    </source>
</evidence>
<protein>
    <recommendedName>
        <fullName evidence="1">Zinc-ribbon domain-containing protein</fullName>
    </recommendedName>
</protein>
<dbReference type="Proteomes" id="UP000013523">
    <property type="component" value="Chromosome"/>
</dbReference>
<sequence>MPIPYNFTKIKDSIENSANSAVKKTGEFIETSKLNFEISGEEKEIQNLYKKIGERIYKQYEKNKPVDNNLIKYCKEIKEIKYKITAIRKKITKIQDKRICPLCGKEIENTATYCEYCGFKQKNRKNSSKV</sequence>
<feature type="domain" description="Zinc-ribbon" evidence="1">
    <location>
        <begin position="100"/>
        <end position="120"/>
    </location>
</feature>
<evidence type="ECO:0000259" key="1">
    <source>
        <dbReference type="Pfam" id="PF13240"/>
    </source>
</evidence>
<gene>
    <name evidence="2" type="ORF">Clopa_0159</name>
</gene>